<dbReference type="FunFam" id="3.30.160.60:FF:000446">
    <property type="entry name" value="Zinc finger protein"/>
    <property type="match status" value="1"/>
</dbReference>
<feature type="compositionally biased region" description="Basic residues" evidence="9">
    <location>
        <begin position="99"/>
        <end position="115"/>
    </location>
</feature>
<evidence type="ECO:0000259" key="10">
    <source>
        <dbReference type="PROSITE" id="PS50157"/>
    </source>
</evidence>
<dbReference type="SUPFAM" id="SSF57667">
    <property type="entry name" value="beta-beta-alpha zinc fingers"/>
    <property type="match status" value="1"/>
</dbReference>
<keyword evidence="4" id="KW-0862">Zinc</keyword>
<name>A0A8H5LPL3_9AGAR</name>
<evidence type="ECO:0000256" key="9">
    <source>
        <dbReference type="SAM" id="MobiDB-lite"/>
    </source>
</evidence>
<evidence type="ECO:0000313" key="12">
    <source>
        <dbReference type="Proteomes" id="UP000559256"/>
    </source>
</evidence>
<dbReference type="GO" id="GO:0005634">
    <property type="term" value="C:nucleus"/>
    <property type="evidence" value="ECO:0007669"/>
    <property type="project" value="UniProtKB-SubCell"/>
</dbReference>
<dbReference type="Gene3D" id="3.30.160.60">
    <property type="entry name" value="Classic Zinc Finger"/>
    <property type="match status" value="1"/>
</dbReference>
<evidence type="ECO:0000256" key="8">
    <source>
        <dbReference type="PROSITE-ProRule" id="PRU00042"/>
    </source>
</evidence>
<keyword evidence="12" id="KW-1185">Reference proteome</keyword>
<gene>
    <name evidence="11" type="ORF">D9758_009355</name>
</gene>
<feature type="domain" description="C2H2-type" evidence="10">
    <location>
        <begin position="52"/>
        <end position="79"/>
    </location>
</feature>
<dbReference type="EMBL" id="JAACJM010000031">
    <property type="protein sequence ID" value="KAF5364776.1"/>
    <property type="molecule type" value="Genomic_DNA"/>
</dbReference>
<feature type="region of interest" description="Disordered" evidence="9">
    <location>
        <begin position="98"/>
        <end position="125"/>
    </location>
</feature>
<dbReference type="OrthoDB" id="2687452at2759"/>
<dbReference type="InterPro" id="IPR051061">
    <property type="entry name" value="Zinc_finger_trans_reg"/>
</dbReference>
<protein>
    <recommendedName>
        <fullName evidence="10">C2H2-type domain-containing protein</fullName>
    </recommendedName>
</protein>
<sequence>MPRALKELKREAKDSNCSKWICRIEGCTRKQPFTRPQDLERHHNAVHLNIKFKCDICGHPTGQKVNLANHRRTHPGVEQLKCHYPDCPFEAASTTMMHNHQKKCHGHRPRQRKQTPRQEKPAVPGISVSSILPFHSLPVAATNITTAHNTVVIALRPSEPVAPGTSFLPVTTINNDSASNSLQPQPQVSVNHHQLPPPSSLENYAEVPENVARSASQYMCSDRQSSALLSRPSPPYSPTVHTLMASLRIQGSVASTRHDNHEGYLYALPPPPPAPAMMNVTFPAYGSQEAHPPFPYSMYTGHAMAPAPQFVTPFVATDTNNVVEYNHAKLPTSHPNVYYPIL</sequence>
<organism evidence="11 12">
    <name type="scientific">Tetrapyrgos nigripes</name>
    <dbReference type="NCBI Taxonomy" id="182062"/>
    <lineage>
        <taxon>Eukaryota</taxon>
        <taxon>Fungi</taxon>
        <taxon>Dikarya</taxon>
        <taxon>Basidiomycota</taxon>
        <taxon>Agaricomycotina</taxon>
        <taxon>Agaricomycetes</taxon>
        <taxon>Agaricomycetidae</taxon>
        <taxon>Agaricales</taxon>
        <taxon>Marasmiineae</taxon>
        <taxon>Marasmiaceae</taxon>
        <taxon>Tetrapyrgos</taxon>
    </lineage>
</organism>
<keyword evidence="6" id="KW-0804">Transcription</keyword>
<dbReference type="PROSITE" id="PS50157">
    <property type="entry name" value="ZINC_FINGER_C2H2_2"/>
    <property type="match status" value="1"/>
</dbReference>
<keyword evidence="2" id="KW-0479">Metal-binding</keyword>
<evidence type="ECO:0000256" key="6">
    <source>
        <dbReference type="ARBA" id="ARBA00023163"/>
    </source>
</evidence>
<dbReference type="GO" id="GO:0006357">
    <property type="term" value="P:regulation of transcription by RNA polymerase II"/>
    <property type="evidence" value="ECO:0007669"/>
    <property type="project" value="TreeGrafter"/>
</dbReference>
<dbReference type="InterPro" id="IPR036236">
    <property type="entry name" value="Znf_C2H2_sf"/>
</dbReference>
<keyword evidence="7" id="KW-0539">Nucleus</keyword>
<dbReference type="GO" id="GO:0008270">
    <property type="term" value="F:zinc ion binding"/>
    <property type="evidence" value="ECO:0007669"/>
    <property type="project" value="UniProtKB-KW"/>
</dbReference>
<proteinExistence type="predicted"/>
<dbReference type="PANTHER" id="PTHR46179:SF13">
    <property type="entry name" value="C2H2-TYPE DOMAIN-CONTAINING PROTEIN"/>
    <property type="match status" value="1"/>
</dbReference>
<keyword evidence="3 8" id="KW-0863">Zinc-finger</keyword>
<evidence type="ECO:0000256" key="1">
    <source>
        <dbReference type="ARBA" id="ARBA00004123"/>
    </source>
</evidence>
<evidence type="ECO:0000256" key="4">
    <source>
        <dbReference type="ARBA" id="ARBA00022833"/>
    </source>
</evidence>
<keyword evidence="5" id="KW-0805">Transcription regulation</keyword>
<dbReference type="PANTHER" id="PTHR46179">
    <property type="entry name" value="ZINC FINGER PROTEIN"/>
    <property type="match status" value="1"/>
</dbReference>
<evidence type="ECO:0000256" key="3">
    <source>
        <dbReference type="ARBA" id="ARBA00022771"/>
    </source>
</evidence>
<dbReference type="Proteomes" id="UP000559256">
    <property type="component" value="Unassembled WGS sequence"/>
</dbReference>
<reference evidence="11 12" key="1">
    <citation type="journal article" date="2020" name="ISME J.">
        <title>Uncovering the hidden diversity of litter-decomposition mechanisms in mushroom-forming fungi.</title>
        <authorList>
            <person name="Floudas D."/>
            <person name="Bentzer J."/>
            <person name="Ahren D."/>
            <person name="Johansson T."/>
            <person name="Persson P."/>
            <person name="Tunlid A."/>
        </authorList>
    </citation>
    <scope>NUCLEOTIDE SEQUENCE [LARGE SCALE GENOMIC DNA]</scope>
    <source>
        <strain evidence="11 12">CBS 291.85</strain>
    </source>
</reference>
<evidence type="ECO:0000256" key="2">
    <source>
        <dbReference type="ARBA" id="ARBA00022723"/>
    </source>
</evidence>
<evidence type="ECO:0000256" key="5">
    <source>
        <dbReference type="ARBA" id="ARBA00023015"/>
    </source>
</evidence>
<accession>A0A8H5LPL3</accession>
<dbReference type="AlphaFoldDB" id="A0A8H5LPL3"/>
<dbReference type="InterPro" id="IPR013087">
    <property type="entry name" value="Znf_C2H2_type"/>
</dbReference>
<evidence type="ECO:0000256" key="7">
    <source>
        <dbReference type="ARBA" id="ARBA00023242"/>
    </source>
</evidence>
<comment type="caution">
    <text evidence="11">The sequence shown here is derived from an EMBL/GenBank/DDBJ whole genome shotgun (WGS) entry which is preliminary data.</text>
</comment>
<evidence type="ECO:0000313" key="11">
    <source>
        <dbReference type="EMBL" id="KAF5364776.1"/>
    </source>
</evidence>
<dbReference type="SMART" id="SM00355">
    <property type="entry name" value="ZnF_C2H2"/>
    <property type="match status" value="3"/>
</dbReference>
<comment type="subcellular location">
    <subcellularLocation>
        <location evidence="1">Nucleus</location>
    </subcellularLocation>
</comment>